<evidence type="ECO:0000256" key="1">
    <source>
        <dbReference type="ARBA" id="ARBA00008779"/>
    </source>
</evidence>
<evidence type="ECO:0000313" key="6">
    <source>
        <dbReference type="EMBL" id="MCF8713654.1"/>
    </source>
</evidence>
<feature type="domain" description="Sulfatase N-terminal" evidence="5">
    <location>
        <begin position="42"/>
        <end position="352"/>
    </location>
</feature>
<evidence type="ECO:0000259" key="5">
    <source>
        <dbReference type="Pfam" id="PF00884"/>
    </source>
</evidence>
<accession>A0ABS9IZT4</accession>
<keyword evidence="2" id="KW-0378">Hydrolase</keyword>
<dbReference type="PANTHER" id="PTHR42693">
    <property type="entry name" value="ARYLSULFATASE FAMILY MEMBER"/>
    <property type="match status" value="1"/>
</dbReference>
<protein>
    <submittedName>
        <fullName evidence="6">Sulfatase</fullName>
    </submittedName>
</protein>
<dbReference type="CDD" id="cd16026">
    <property type="entry name" value="GALNS_like"/>
    <property type="match status" value="1"/>
</dbReference>
<dbReference type="InterPro" id="IPR000917">
    <property type="entry name" value="Sulfatase_N"/>
</dbReference>
<dbReference type="SUPFAM" id="SSF53649">
    <property type="entry name" value="Alkaline phosphatase-like"/>
    <property type="match status" value="1"/>
</dbReference>
<evidence type="ECO:0000256" key="3">
    <source>
        <dbReference type="SAM" id="MobiDB-lite"/>
    </source>
</evidence>
<feature type="compositionally biased region" description="Basic and acidic residues" evidence="3">
    <location>
        <begin position="478"/>
        <end position="488"/>
    </location>
</feature>
<dbReference type="Pfam" id="PF00884">
    <property type="entry name" value="Sulfatase"/>
    <property type="match status" value="1"/>
</dbReference>
<feature type="signal peptide" evidence="4">
    <location>
        <begin position="1"/>
        <end position="22"/>
    </location>
</feature>
<dbReference type="RefSeq" id="WP_236957616.1">
    <property type="nucleotide sequence ID" value="NZ_JAETXX010000001.1"/>
</dbReference>
<dbReference type="EMBL" id="JAETXX010000001">
    <property type="protein sequence ID" value="MCF8713654.1"/>
    <property type="molecule type" value="Genomic_DNA"/>
</dbReference>
<evidence type="ECO:0000256" key="4">
    <source>
        <dbReference type="SAM" id="SignalP"/>
    </source>
</evidence>
<dbReference type="Gene3D" id="3.30.1120.10">
    <property type="match status" value="1"/>
</dbReference>
<keyword evidence="4" id="KW-0732">Signal</keyword>
<keyword evidence="7" id="KW-1185">Reference proteome</keyword>
<name>A0ABS9IZT4_9FLAO</name>
<evidence type="ECO:0000256" key="2">
    <source>
        <dbReference type="ARBA" id="ARBA00022801"/>
    </source>
</evidence>
<feature type="chain" id="PRO_5047370795" evidence="4">
    <location>
        <begin position="23"/>
        <end position="488"/>
    </location>
</feature>
<dbReference type="InterPro" id="IPR050738">
    <property type="entry name" value="Sulfatase"/>
</dbReference>
<proteinExistence type="inferred from homology"/>
<dbReference type="PANTHER" id="PTHR42693:SF53">
    <property type="entry name" value="ENDO-4-O-SULFATASE"/>
    <property type="match status" value="1"/>
</dbReference>
<comment type="caution">
    <text evidence="6">The sequence shown here is derived from an EMBL/GenBank/DDBJ whole genome shotgun (WGS) entry which is preliminary data.</text>
</comment>
<dbReference type="Gene3D" id="3.40.720.10">
    <property type="entry name" value="Alkaline Phosphatase, subunit A"/>
    <property type="match status" value="1"/>
</dbReference>
<dbReference type="InterPro" id="IPR017850">
    <property type="entry name" value="Alkaline_phosphatase_core_sf"/>
</dbReference>
<gene>
    <name evidence="6" type="ORF">JM658_02350</name>
</gene>
<comment type="similarity">
    <text evidence="1">Belongs to the sulfatase family.</text>
</comment>
<dbReference type="Pfam" id="PF14707">
    <property type="entry name" value="Sulfatase_C"/>
    <property type="match status" value="1"/>
</dbReference>
<dbReference type="Proteomes" id="UP000829517">
    <property type="component" value="Unassembled WGS sequence"/>
</dbReference>
<organism evidence="6 7">
    <name type="scientific">Joostella atrarenae</name>
    <dbReference type="NCBI Taxonomy" id="679257"/>
    <lineage>
        <taxon>Bacteria</taxon>
        <taxon>Pseudomonadati</taxon>
        <taxon>Bacteroidota</taxon>
        <taxon>Flavobacteriia</taxon>
        <taxon>Flavobacteriales</taxon>
        <taxon>Flavobacteriaceae</taxon>
        <taxon>Joostella</taxon>
    </lineage>
</organism>
<dbReference type="PROSITE" id="PS51257">
    <property type="entry name" value="PROKAR_LIPOPROTEIN"/>
    <property type="match status" value="1"/>
</dbReference>
<sequence length="488" mass="55017">MKHYTTTKTAFLLLLSSTFLFLSCKEDKKKATETVTKEKNPPNVVLVITDDQGYEDLACFGSPDIKTPYLDQMAKEGVRLTDFSATQPICSASRASYLTGCYPNRVGIHNALMPDADIGLNPEETTLAEMLKEQGYNTAIYGKWHLGDAPEFMPTNQGFDEYFGIPYSNDMWPNHPQQGPVFNFKPLALYENDKVIDTLNDQSQLTTQITEHAVSFIEKNKENPFFLYVAHPQPHVPLFVSDKFKGKSERGLYGDVIMEIDWSVGQILKTLKEQGIDDNTLVIFTSDNGPWLAYGNHAGSALPFREGKGTSWEGGQRVPFIARFPGELPANKTISTPVMAIDILPTIANVTNSNLPKKKIDGMNVWDVFKGEETESPHDAFYYYYRVNELHAVRYKDWKLYFPHNYRTMDGQPQGKDGLPGSYKFIDMEKMELYNLATDSSETVNVIDKHPDIVKQITKLADAKRAELGDALTNTEGSENREPGRIKK</sequence>
<reference evidence="6 7" key="1">
    <citation type="submission" date="2021-01" db="EMBL/GenBank/DDBJ databases">
        <title>Genome sequencing of Joostella atrarenae M1-2 (= KCTC 23194).</title>
        <authorList>
            <person name="Zakaria M.R."/>
            <person name="Lam M.Q."/>
            <person name="Chong C.S."/>
        </authorList>
    </citation>
    <scope>NUCLEOTIDE SEQUENCE [LARGE SCALE GENOMIC DNA]</scope>
    <source>
        <strain evidence="6 7">M1-2</strain>
    </source>
</reference>
<feature type="region of interest" description="Disordered" evidence="3">
    <location>
        <begin position="468"/>
        <end position="488"/>
    </location>
</feature>
<evidence type="ECO:0000313" key="7">
    <source>
        <dbReference type="Proteomes" id="UP000829517"/>
    </source>
</evidence>